<evidence type="ECO:0000256" key="6">
    <source>
        <dbReference type="ARBA" id="ARBA00023136"/>
    </source>
</evidence>
<feature type="region of interest" description="Disordered" evidence="7">
    <location>
        <begin position="768"/>
        <end position="790"/>
    </location>
</feature>
<sequence length="790" mass="87395">MGLIRNKTISGWCLLHSFLLLVWLATPLQAAADDFSAEALDSLDKQLDAVDKTFQQPELDMTRLDSLTPTMTGLGQTAQACVSQYEQKQTQTQQAIDSLGKATPEEDAEVKRKRGELAAQQQQNDTTLSQCRLLSLQAATLLDTARKTRQELLKQQLFARTTPLWEYIRVILLEPGIWKTEITGAWRILGNLPFNWQHLWLALGYGFVGSLGGLFWSVRKRRQYRAEMPAINATSPTLAAVWLSMLRFLPYSLFTGAMALSLYLYPAGIPAVTQLILALLLFSLSYGVLHSLLRNALNVEGVEPADRRAGQRLKFWAQLLIGATLIGTLFHSPLFDFATPESPEPSNLIGLIRNLFGGVTGITLTRLIWLMSGHVLFIRHTRLHVLAAGVSLAAVASLWLGFRNFSVFLFTGVFGSLFLVLAAWLLLKIQGEIFDGLDEGRAPWQQRLRRQLDLKSSQVLPGLLWLRLTNTLVVGGVLLVLALRLWGMPEQSFLLLLEKLANGVQIAGFTLEPLRIISGLLAMAFLVSLTHVFKKHLAESWLRRTALSRGAREAITTISGYGGILLAILLGLAVAGIQFKNLAVIAGALSVGIGFGLQNIVNNFVSGLILLFERPIRRGDWIKVGSAEGYVRDISIRSTTIQTFDRSDIIVPNSEIISQQVTNMMLNDNFSRVIIPIGVAYGSDTEKVMEILRDAANAHPQVLKERSDMKVSVLFRSFGDNALNFELRCFIRDVETKLGVTSDLNLAIDKAFRQNSIDVPFPQRTIHMVRDDPPAPPSGAETPAKPADLG</sequence>
<feature type="transmembrane region" description="Helical" evidence="8">
    <location>
        <begin position="313"/>
        <end position="331"/>
    </location>
</feature>
<comment type="caution">
    <text evidence="12">The sequence shown here is derived from an EMBL/GenBank/DDBJ whole genome shotgun (WGS) entry which is preliminary data.</text>
</comment>
<dbReference type="InterPro" id="IPR011066">
    <property type="entry name" value="MscS_channel_C_sf"/>
</dbReference>
<feature type="transmembrane region" description="Helical" evidence="8">
    <location>
        <begin position="239"/>
        <end position="265"/>
    </location>
</feature>
<dbReference type="Proteomes" id="UP001308005">
    <property type="component" value="Unassembled WGS sequence"/>
</dbReference>
<dbReference type="RefSeq" id="WP_324696142.1">
    <property type="nucleotide sequence ID" value="NZ_JAYMYJ010000121.1"/>
</dbReference>
<dbReference type="Pfam" id="PF21082">
    <property type="entry name" value="MS_channel_3rd"/>
    <property type="match status" value="1"/>
</dbReference>
<protein>
    <submittedName>
        <fullName evidence="12">Mechanosensitive ion channel domain-containing protein</fullName>
    </submittedName>
</protein>
<feature type="domain" description="Mechanosensitive ion channel MscS C-terminal" evidence="11">
    <location>
        <begin position="674"/>
        <end position="758"/>
    </location>
</feature>
<evidence type="ECO:0000256" key="1">
    <source>
        <dbReference type="ARBA" id="ARBA00004651"/>
    </source>
</evidence>
<keyword evidence="9" id="KW-0732">Signal</keyword>
<evidence type="ECO:0000256" key="2">
    <source>
        <dbReference type="ARBA" id="ARBA00008017"/>
    </source>
</evidence>
<evidence type="ECO:0000256" key="8">
    <source>
        <dbReference type="SAM" id="Phobius"/>
    </source>
</evidence>
<gene>
    <name evidence="12" type="ORF">VSS37_13815</name>
</gene>
<keyword evidence="4 8" id="KW-0812">Transmembrane</keyword>
<evidence type="ECO:0000259" key="10">
    <source>
        <dbReference type="Pfam" id="PF00924"/>
    </source>
</evidence>
<dbReference type="PANTHER" id="PTHR30347:SF1">
    <property type="entry name" value="MECHANOSENSITIVE CHANNEL MSCK"/>
    <property type="match status" value="1"/>
</dbReference>
<name>A0ABU6CZ09_9GAMM</name>
<keyword evidence="6 8" id="KW-0472">Membrane</keyword>
<dbReference type="InterPro" id="IPR052702">
    <property type="entry name" value="MscS-like_channel"/>
</dbReference>
<feature type="transmembrane region" description="Helical" evidence="8">
    <location>
        <begin position="199"/>
        <end position="218"/>
    </location>
</feature>
<reference evidence="13" key="1">
    <citation type="submission" date="2023-07" db="EMBL/GenBank/DDBJ databases">
        <title>The carbon used by Thiothrix.</title>
        <authorList>
            <person name="Chen L."/>
        </authorList>
    </citation>
    <scope>NUCLEOTIDE SEQUENCE [LARGE SCALE GENOMIC DNA]</scope>
</reference>
<dbReference type="Pfam" id="PF00924">
    <property type="entry name" value="MS_channel_2nd"/>
    <property type="match status" value="1"/>
</dbReference>
<feature type="chain" id="PRO_5047102259" evidence="9">
    <location>
        <begin position="33"/>
        <end position="790"/>
    </location>
</feature>
<dbReference type="InterPro" id="IPR023408">
    <property type="entry name" value="MscS_beta-dom_sf"/>
</dbReference>
<feature type="transmembrane region" description="Helical" evidence="8">
    <location>
        <begin position="514"/>
        <end position="533"/>
    </location>
</feature>
<dbReference type="InterPro" id="IPR011014">
    <property type="entry name" value="MscS_channel_TM-2"/>
</dbReference>
<organism evidence="12 13">
    <name type="scientific">Candidatus Thiothrix phosphatis</name>
    <dbReference type="NCBI Taxonomy" id="3112415"/>
    <lineage>
        <taxon>Bacteria</taxon>
        <taxon>Pseudomonadati</taxon>
        <taxon>Pseudomonadota</taxon>
        <taxon>Gammaproteobacteria</taxon>
        <taxon>Thiotrichales</taxon>
        <taxon>Thiotrichaceae</taxon>
        <taxon>Thiothrix</taxon>
    </lineage>
</organism>
<reference evidence="12 13" key="2">
    <citation type="submission" date="2024-01" db="EMBL/GenBank/DDBJ databases">
        <authorList>
            <person name="Xie X."/>
        </authorList>
    </citation>
    <scope>NUCLEOTIDE SEQUENCE [LARGE SCALE GENOMIC DNA]</scope>
    <source>
        <strain evidence="12">SCUT-1</strain>
    </source>
</reference>
<proteinExistence type="inferred from homology"/>
<keyword evidence="5 8" id="KW-1133">Transmembrane helix</keyword>
<dbReference type="SUPFAM" id="SSF82861">
    <property type="entry name" value="Mechanosensitive channel protein MscS (YggB), transmembrane region"/>
    <property type="match status" value="1"/>
</dbReference>
<dbReference type="Gene3D" id="3.30.70.100">
    <property type="match status" value="1"/>
</dbReference>
<feature type="transmembrane region" description="Helical" evidence="8">
    <location>
        <begin position="554"/>
        <end position="577"/>
    </location>
</feature>
<evidence type="ECO:0000256" key="5">
    <source>
        <dbReference type="ARBA" id="ARBA00022989"/>
    </source>
</evidence>
<feature type="transmembrane region" description="Helical" evidence="8">
    <location>
        <begin position="583"/>
        <end position="612"/>
    </location>
</feature>
<evidence type="ECO:0000313" key="13">
    <source>
        <dbReference type="Proteomes" id="UP001308005"/>
    </source>
</evidence>
<evidence type="ECO:0000256" key="4">
    <source>
        <dbReference type="ARBA" id="ARBA00022692"/>
    </source>
</evidence>
<evidence type="ECO:0000313" key="12">
    <source>
        <dbReference type="EMBL" id="MEB4592065.1"/>
    </source>
</evidence>
<evidence type="ECO:0000259" key="11">
    <source>
        <dbReference type="Pfam" id="PF21082"/>
    </source>
</evidence>
<comment type="subcellular location">
    <subcellularLocation>
        <location evidence="1">Cell membrane</location>
        <topology evidence="1">Multi-pass membrane protein</topology>
    </subcellularLocation>
</comment>
<dbReference type="SUPFAM" id="SSF50182">
    <property type="entry name" value="Sm-like ribonucleoproteins"/>
    <property type="match status" value="1"/>
</dbReference>
<accession>A0ABU6CZ09</accession>
<dbReference type="EMBL" id="JAYMYJ010000121">
    <property type="protein sequence ID" value="MEB4592065.1"/>
    <property type="molecule type" value="Genomic_DNA"/>
</dbReference>
<feature type="transmembrane region" description="Helical" evidence="8">
    <location>
        <begin position="351"/>
        <end position="371"/>
    </location>
</feature>
<dbReference type="InterPro" id="IPR010920">
    <property type="entry name" value="LSM_dom_sf"/>
</dbReference>
<feature type="domain" description="Mechanosensitive ion channel MscS" evidence="10">
    <location>
        <begin position="599"/>
        <end position="664"/>
    </location>
</feature>
<dbReference type="Gene3D" id="2.30.30.60">
    <property type="match status" value="1"/>
</dbReference>
<feature type="signal peptide" evidence="9">
    <location>
        <begin position="1"/>
        <end position="32"/>
    </location>
</feature>
<feature type="transmembrane region" description="Helical" evidence="8">
    <location>
        <begin position="408"/>
        <end position="427"/>
    </location>
</feature>
<evidence type="ECO:0000256" key="9">
    <source>
        <dbReference type="SAM" id="SignalP"/>
    </source>
</evidence>
<keyword evidence="3" id="KW-1003">Cell membrane</keyword>
<comment type="similarity">
    <text evidence="2">Belongs to the MscS (TC 1.A.23) family.</text>
</comment>
<evidence type="ECO:0000256" key="7">
    <source>
        <dbReference type="SAM" id="MobiDB-lite"/>
    </source>
</evidence>
<evidence type="ECO:0000256" key="3">
    <source>
        <dbReference type="ARBA" id="ARBA00022475"/>
    </source>
</evidence>
<dbReference type="PANTHER" id="PTHR30347">
    <property type="entry name" value="POTASSIUM CHANNEL RELATED"/>
    <property type="match status" value="1"/>
</dbReference>
<dbReference type="Gene3D" id="1.10.287.1260">
    <property type="match status" value="1"/>
</dbReference>
<keyword evidence="13" id="KW-1185">Reference proteome</keyword>
<dbReference type="InterPro" id="IPR006685">
    <property type="entry name" value="MscS_channel_2nd"/>
</dbReference>
<feature type="transmembrane region" description="Helical" evidence="8">
    <location>
        <begin position="383"/>
        <end position="402"/>
    </location>
</feature>
<dbReference type="SUPFAM" id="SSF82689">
    <property type="entry name" value="Mechanosensitive channel protein MscS (YggB), C-terminal domain"/>
    <property type="match status" value="1"/>
</dbReference>
<feature type="transmembrane region" description="Helical" evidence="8">
    <location>
        <begin position="271"/>
        <end position="293"/>
    </location>
</feature>
<dbReference type="InterPro" id="IPR049278">
    <property type="entry name" value="MS_channel_C"/>
</dbReference>
<feature type="transmembrane region" description="Helical" evidence="8">
    <location>
        <begin position="464"/>
        <end position="486"/>
    </location>
</feature>